<dbReference type="RefSeq" id="WP_203879872.1">
    <property type="nucleotide sequence ID" value="NZ_BOOK01000074.1"/>
</dbReference>
<evidence type="ECO:0000313" key="3">
    <source>
        <dbReference type="Proteomes" id="UP000634476"/>
    </source>
</evidence>
<feature type="transmembrane region" description="Helical" evidence="1">
    <location>
        <begin position="54"/>
        <end position="69"/>
    </location>
</feature>
<keyword evidence="3" id="KW-1185">Reference proteome</keyword>
<dbReference type="AlphaFoldDB" id="A0A8J3T7H7"/>
<keyword evidence="1" id="KW-0812">Transmembrane</keyword>
<dbReference type="EMBL" id="BOOK01000074">
    <property type="protein sequence ID" value="GII05670.1"/>
    <property type="molecule type" value="Genomic_DNA"/>
</dbReference>
<keyword evidence="1" id="KW-0472">Membrane</keyword>
<feature type="transmembrane region" description="Helical" evidence="1">
    <location>
        <begin position="81"/>
        <end position="100"/>
    </location>
</feature>
<dbReference type="Pfam" id="PF16316">
    <property type="entry name" value="DUF4956"/>
    <property type="match status" value="1"/>
</dbReference>
<feature type="transmembrane region" description="Helical" evidence="1">
    <location>
        <begin position="6"/>
        <end position="24"/>
    </location>
</feature>
<gene>
    <name evidence="2" type="ORF">Pta02_76780</name>
</gene>
<protein>
    <submittedName>
        <fullName evidence="2">DUF4956 domain-containing protein</fullName>
    </submittedName>
</protein>
<name>A0A8J3T7H7_9ACTN</name>
<accession>A0A8J3T7H7</accession>
<feature type="transmembrane region" description="Helical" evidence="1">
    <location>
        <begin position="31"/>
        <end position="48"/>
    </location>
</feature>
<proteinExistence type="predicted"/>
<dbReference type="Proteomes" id="UP000634476">
    <property type="component" value="Unassembled WGS sequence"/>
</dbReference>
<organism evidence="2 3">
    <name type="scientific">Planobispora takensis</name>
    <dbReference type="NCBI Taxonomy" id="1367882"/>
    <lineage>
        <taxon>Bacteria</taxon>
        <taxon>Bacillati</taxon>
        <taxon>Actinomycetota</taxon>
        <taxon>Actinomycetes</taxon>
        <taxon>Streptosporangiales</taxon>
        <taxon>Streptosporangiaceae</taxon>
        <taxon>Planobispora</taxon>
    </lineage>
</organism>
<comment type="caution">
    <text evidence="2">The sequence shown here is derived from an EMBL/GenBank/DDBJ whole genome shotgun (WGS) entry which is preliminary data.</text>
</comment>
<sequence length="198" mass="21374">MNQLVAVAADLVAIAVLTFGVYFPRHHRRDLVVAFLGVNIGVLAVSTVLGSSSVGAGLGLGLFGVLSIIRLRSDEIAQHEVAYYFAALALGLLAGLSGSLSPLTGGLMLMMIAALFVGDHPRLFRRYRQQSIHLDVAHTDEDALRSHLEMLLGGRVVNLTIKHVDLVNDTTLAEVRYLADRRPVRREVAGRERAVTAA</sequence>
<dbReference type="InterPro" id="IPR032531">
    <property type="entry name" value="DUF4956"/>
</dbReference>
<reference evidence="2" key="1">
    <citation type="submission" date="2021-01" db="EMBL/GenBank/DDBJ databases">
        <title>Whole genome shotgun sequence of Planobispora takensis NBRC 109077.</title>
        <authorList>
            <person name="Komaki H."/>
            <person name="Tamura T."/>
        </authorList>
    </citation>
    <scope>NUCLEOTIDE SEQUENCE</scope>
    <source>
        <strain evidence="2">NBRC 109077</strain>
    </source>
</reference>
<evidence type="ECO:0000313" key="2">
    <source>
        <dbReference type="EMBL" id="GII05670.1"/>
    </source>
</evidence>
<evidence type="ECO:0000256" key="1">
    <source>
        <dbReference type="SAM" id="Phobius"/>
    </source>
</evidence>
<keyword evidence="1" id="KW-1133">Transmembrane helix</keyword>